<sequence>MGGWYARVILDPGKQPLLVMLVGFIVAFLFIRLSVRMIRAEVSWWPKNVESGGLHLHHEIFGTVFMIIAGIGLASPPGAHRPWTEIFAGLFGVGAALVLDEFALILHLEDVYWSDAGRLSVDAVVVGAAVLGLLVLGAAPFGVNDAATNGSPVSNWDYAVTVVVNGGFALVALTKGKAFTGLLGMLVPLLAVVGAIRLARPGSPWARSRYPEGSAKAARALRREERDGWMRRLRIRVYDAIAGRPSQER</sequence>
<keyword evidence="1" id="KW-1133">Transmembrane helix</keyword>
<feature type="transmembrane region" description="Helical" evidence="1">
    <location>
        <begin position="123"/>
        <end position="143"/>
    </location>
</feature>
<reference evidence="3" key="1">
    <citation type="journal article" date="2019" name="Int. J. Syst. Evol. Microbiol.">
        <title>The Global Catalogue of Microorganisms (GCM) 10K type strain sequencing project: providing services to taxonomists for standard genome sequencing and annotation.</title>
        <authorList>
            <consortium name="The Broad Institute Genomics Platform"/>
            <consortium name="The Broad Institute Genome Sequencing Center for Infectious Disease"/>
            <person name="Wu L."/>
            <person name="Ma J."/>
        </authorList>
    </citation>
    <scope>NUCLEOTIDE SEQUENCE [LARGE SCALE GENOMIC DNA]</scope>
    <source>
        <strain evidence="3">JCM 13004</strain>
    </source>
</reference>
<dbReference type="RefSeq" id="WP_344446124.1">
    <property type="nucleotide sequence ID" value="NZ_BAAALF010000213.1"/>
</dbReference>
<comment type="caution">
    <text evidence="2">The sequence shown here is derived from an EMBL/GenBank/DDBJ whole genome shotgun (WGS) entry which is preliminary data.</text>
</comment>
<feature type="transmembrane region" description="Helical" evidence="1">
    <location>
        <begin position="86"/>
        <end position="108"/>
    </location>
</feature>
<gene>
    <name evidence="2" type="ORF">GCM10009665_68930</name>
</gene>
<evidence type="ECO:0000313" key="3">
    <source>
        <dbReference type="Proteomes" id="UP001500037"/>
    </source>
</evidence>
<accession>A0ABP4HME8</accession>
<evidence type="ECO:0000256" key="1">
    <source>
        <dbReference type="SAM" id="Phobius"/>
    </source>
</evidence>
<protein>
    <recommendedName>
        <fullName evidence="4">Integral membrane protein</fullName>
    </recommendedName>
</protein>
<proteinExistence type="predicted"/>
<organism evidence="2 3">
    <name type="scientific">Kitasatospora nipponensis</name>
    <dbReference type="NCBI Taxonomy" id="258049"/>
    <lineage>
        <taxon>Bacteria</taxon>
        <taxon>Bacillati</taxon>
        <taxon>Actinomycetota</taxon>
        <taxon>Actinomycetes</taxon>
        <taxon>Kitasatosporales</taxon>
        <taxon>Streptomycetaceae</taxon>
        <taxon>Kitasatospora</taxon>
    </lineage>
</organism>
<feature type="transmembrane region" description="Helical" evidence="1">
    <location>
        <begin position="17"/>
        <end position="35"/>
    </location>
</feature>
<evidence type="ECO:0000313" key="2">
    <source>
        <dbReference type="EMBL" id="GAA1270860.1"/>
    </source>
</evidence>
<keyword evidence="3" id="KW-1185">Reference proteome</keyword>
<feature type="transmembrane region" description="Helical" evidence="1">
    <location>
        <begin position="55"/>
        <end position="74"/>
    </location>
</feature>
<dbReference type="Proteomes" id="UP001500037">
    <property type="component" value="Unassembled WGS sequence"/>
</dbReference>
<dbReference type="EMBL" id="BAAALF010000213">
    <property type="protein sequence ID" value="GAA1270860.1"/>
    <property type="molecule type" value="Genomic_DNA"/>
</dbReference>
<keyword evidence="1" id="KW-0472">Membrane</keyword>
<evidence type="ECO:0008006" key="4">
    <source>
        <dbReference type="Google" id="ProtNLM"/>
    </source>
</evidence>
<keyword evidence="1" id="KW-0812">Transmembrane</keyword>
<name>A0ABP4HME8_9ACTN</name>
<feature type="transmembrane region" description="Helical" evidence="1">
    <location>
        <begin position="179"/>
        <end position="199"/>
    </location>
</feature>